<dbReference type="AlphaFoldDB" id="A0A212T3D8"/>
<dbReference type="FunFam" id="3.30.460.10:FF:000001">
    <property type="entry name" value="GTP pyrophosphokinase RelA"/>
    <property type="match status" value="1"/>
</dbReference>
<comment type="pathway">
    <text evidence="1">Purine metabolism.</text>
</comment>
<evidence type="ECO:0000313" key="7">
    <source>
        <dbReference type="Proteomes" id="UP000198122"/>
    </source>
</evidence>
<dbReference type="OrthoDB" id="9805041at2"/>
<keyword evidence="7" id="KW-1185">Reference proteome</keyword>
<dbReference type="Gene3D" id="3.30.460.10">
    <property type="entry name" value="Beta Polymerase, domain 2"/>
    <property type="match status" value="1"/>
</dbReference>
<dbReference type="PANTHER" id="PTHR21262:SF31">
    <property type="entry name" value="GTP PYROPHOSPHOKINASE"/>
    <property type="match status" value="1"/>
</dbReference>
<dbReference type="PROSITE" id="PS51671">
    <property type="entry name" value="ACT"/>
    <property type="match status" value="1"/>
</dbReference>
<dbReference type="SMART" id="SM00471">
    <property type="entry name" value="HDc"/>
    <property type="match status" value="1"/>
</dbReference>
<dbReference type="InterPro" id="IPR033655">
    <property type="entry name" value="TGS_RelA/SpoT"/>
</dbReference>
<dbReference type="InterPro" id="IPR004095">
    <property type="entry name" value="TGS"/>
</dbReference>
<dbReference type="CDD" id="cd01668">
    <property type="entry name" value="TGS_RSH"/>
    <property type="match status" value="1"/>
</dbReference>
<dbReference type="CDD" id="cd00077">
    <property type="entry name" value="HDc"/>
    <property type="match status" value="1"/>
</dbReference>
<comment type="function">
    <text evidence="2">In eubacteria ppGpp (guanosine 3'-diphosphate 5'-diphosphate) is a mediator of the stringent response that coordinates a variety of cellular activities in response to changes in nutritional abundance.</text>
</comment>
<dbReference type="GO" id="GO:0005886">
    <property type="term" value="C:plasma membrane"/>
    <property type="evidence" value="ECO:0007669"/>
    <property type="project" value="TreeGrafter"/>
</dbReference>
<dbReference type="PANTHER" id="PTHR21262">
    <property type="entry name" value="GUANOSINE-3',5'-BIS DIPHOSPHATE 3'-PYROPHOSPHOHYDROLASE"/>
    <property type="match status" value="1"/>
</dbReference>
<dbReference type="InterPro" id="IPR012676">
    <property type="entry name" value="TGS-like"/>
</dbReference>
<dbReference type="InterPro" id="IPR007685">
    <property type="entry name" value="RelA_SpoT"/>
</dbReference>
<dbReference type="Pfam" id="PF04607">
    <property type="entry name" value="RelA_SpoT"/>
    <property type="match status" value="1"/>
</dbReference>
<organism evidence="6 7">
    <name type="scientific">Kytococcus aerolatus</name>
    <dbReference type="NCBI Taxonomy" id="592308"/>
    <lineage>
        <taxon>Bacteria</taxon>
        <taxon>Bacillati</taxon>
        <taxon>Actinomycetota</taxon>
        <taxon>Actinomycetes</taxon>
        <taxon>Micrococcales</taxon>
        <taxon>Kytococcaceae</taxon>
        <taxon>Kytococcus</taxon>
    </lineage>
</organism>
<dbReference type="CDD" id="cd04876">
    <property type="entry name" value="ACT_RelA-SpoT"/>
    <property type="match status" value="1"/>
</dbReference>
<sequence>MSQQPRSAPGWTVRERLARFGTARTETPELAPVLRQLRHRGDRADLGVVERAYRVAAEAHEGQFRKSGDPYITHPVAVAGLLADLGMDAATVVAALLHDTVEDTSYSQEQLEKDFGPEIALLVDGVTKLDKVRYGDSAQAETVRKMVVAMSQDIRVLVIKLADRLHNARTWRYVSPESARRKAQETLEIYTSLAHRMGMNAIKWELEDLSFRFMLPDVYEAVVNQVAEAAPAREHYLGRIRTELERAMAEARIPVVITGREKHYWSIYQKMTVRGRSLDQIHDLVALRLLVDDVGDCYHALGLVHSLYTPLPSRIKDYIATPKSNGYQSLHTSVMGPGGKPVEIQIRTHEMHRFAEYGVAAHWRYKSPGQKAAATGRRSTQDLSWLRETVEVAQDTRGEDFLDTLRFQISSAEVFVFTPKGRVISLVEGATPVDMAYSVHTDVGHRAVGAKVNGRMVPLDTVLQNGDSVEILTSKDEGAGPSRDWLAFVATPRARSKIKQWFSRERKAEATAQGQDELIRALRKAGHPVKQWTSADGMAPVAEKLSVGDRDGVFQAIGERRASVEHIIDQLKAVHAPEEPPEPTASTPVVRNRAPGEAPVHIVGSDDVWSHLAICCAPVPGDEILGYVTTGRGVSVHRTDCPNAESLQQSPERLVRVAWDDSSRGSFTVRLDIEALDRLGLAADVLRATGELGLVLSEMSFTSPDARTAFGRLEFELADVEYLDHVITTLRKVSGVYSVSRAS</sequence>
<dbReference type="RefSeq" id="WP_088817281.1">
    <property type="nucleotide sequence ID" value="NZ_FYEZ01000001.1"/>
</dbReference>
<dbReference type="FunFam" id="3.10.20.30:FF:000002">
    <property type="entry name" value="GTP pyrophosphokinase (RelA/SpoT)"/>
    <property type="match status" value="1"/>
</dbReference>
<evidence type="ECO:0000256" key="2">
    <source>
        <dbReference type="RuleBase" id="RU003847"/>
    </source>
</evidence>
<dbReference type="Gene3D" id="3.30.70.260">
    <property type="match status" value="1"/>
</dbReference>
<dbReference type="Pfam" id="PF13328">
    <property type="entry name" value="HD_4"/>
    <property type="match status" value="1"/>
</dbReference>
<keyword evidence="6" id="KW-0808">Transferase</keyword>
<dbReference type="SUPFAM" id="SSF109604">
    <property type="entry name" value="HD-domain/PDEase-like"/>
    <property type="match status" value="1"/>
</dbReference>
<feature type="domain" description="HD" evidence="4">
    <location>
        <begin position="71"/>
        <end position="168"/>
    </location>
</feature>
<accession>A0A212T3D8</accession>
<dbReference type="InterPro" id="IPR004811">
    <property type="entry name" value="RelA/Spo_fam"/>
</dbReference>
<name>A0A212T3D8_9MICO</name>
<feature type="domain" description="TGS" evidence="5">
    <location>
        <begin position="410"/>
        <end position="473"/>
    </location>
</feature>
<reference evidence="6 7" key="1">
    <citation type="submission" date="2017-06" db="EMBL/GenBank/DDBJ databases">
        <authorList>
            <person name="Kim H.J."/>
            <person name="Triplett B.A."/>
        </authorList>
    </citation>
    <scope>NUCLEOTIDE SEQUENCE [LARGE SCALE GENOMIC DNA]</scope>
    <source>
        <strain evidence="6 7">DSM 22179</strain>
    </source>
</reference>
<dbReference type="SUPFAM" id="SSF81301">
    <property type="entry name" value="Nucleotidyltransferase"/>
    <property type="match status" value="1"/>
</dbReference>
<evidence type="ECO:0000259" key="4">
    <source>
        <dbReference type="PROSITE" id="PS51831"/>
    </source>
</evidence>
<evidence type="ECO:0000313" key="6">
    <source>
        <dbReference type="EMBL" id="SNC60294.1"/>
    </source>
</evidence>
<dbReference type="InterPro" id="IPR043519">
    <property type="entry name" value="NT_sf"/>
</dbReference>
<protein>
    <submittedName>
        <fullName evidence="6">GTP pyrophosphokinase</fullName>
    </submittedName>
</protein>
<dbReference type="Pfam" id="PF13291">
    <property type="entry name" value="ACT_4"/>
    <property type="match status" value="1"/>
</dbReference>
<dbReference type="GO" id="GO:0016301">
    <property type="term" value="F:kinase activity"/>
    <property type="evidence" value="ECO:0007669"/>
    <property type="project" value="UniProtKB-KW"/>
</dbReference>
<gene>
    <name evidence="6" type="ORF">SAMN05445756_0247</name>
</gene>
<dbReference type="InterPro" id="IPR012675">
    <property type="entry name" value="Beta-grasp_dom_sf"/>
</dbReference>
<dbReference type="Gene3D" id="1.10.3210.10">
    <property type="entry name" value="Hypothetical protein af1432"/>
    <property type="match status" value="1"/>
</dbReference>
<dbReference type="InterPro" id="IPR002912">
    <property type="entry name" value="ACT_dom"/>
</dbReference>
<dbReference type="InterPro" id="IPR006674">
    <property type="entry name" value="HD_domain"/>
</dbReference>
<keyword evidence="6" id="KW-0418">Kinase</keyword>
<feature type="domain" description="ACT" evidence="3">
    <location>
        <begin position="670"/>
        <end position="743"/>
    </location>
</feature>
<proteinExistence type="inferred from homology"/>
<dbReference type="SMART" id="SM00954">
    <property type="entry name" value="RelA_SpoT"/>
    <property type="match status" value="1"/>
</dbReference>
<dbReference type="PROSITE" id="PS51880">
    <property type="entry name" value="TGS"/>
    <property type="match status" value="1"/>
</dbReference>
<dbReference type="FunFam" id="1.10.3210.10:FF:000001">
    <property type="entry name" value="GTP pyrophosphokinase RelA"/>
    <property type="match status" value="1"/>
</dbReference>
<evidence type="ECO:0000259" key="5">
    <source>
        <dbReference type="PROSITE" id="PS51880"/>
    </source>
</evidence>
<evidence type="ECO:0000256" key="1">
    <source>
        <dbReference type="ARBA" id="ARBA00025704"/>
    </source>
</evidence>
<dbReference type="CDD" id="cd05399">
    <property type="entry name" value="NT_Rel-Spo_like"/>
    <property type="match status" value="1"/>
</dbReference>
<evidence type="ECO:0000259" key="3">
    <source>
        <dbReference type="PROSITE" id="PS51671"/>
    </source>
</evidence>
<dbReference type="GO" id="GO:0015969">
    <property type="term" value="P:guanosine tetraphosphate metabolic process"/>
    <property type="evidence" value="ECO:0007669"/>
    <property type="project" value="InterPro"/>
</dbReference>
<dbReference type="Gene3D" id="3.10.20.30">
    <property type="match status" value="1"/>
</dbReference>
<dbReference type="Pfam" id="PF02824">
    <property type="entry name" value="TGS"/>
    <property type="match status" value="1"/>
</dbReference>
<dbReference type="InterPro" id="IPR003607">
    <property type="entry name" value="HD/PDEase_dom"/>
</dbReference>
<dbReference type="SUPFAM" id="SSF81271">
    <property type="entry name" value="TGS-like"/>
    <property type="match status" value="1"/>
</dbReference>
<dbReference type="Proteomes" id="UP000198122">
    <property type="component" value="Unassembled WGS sequence"/>
</dbReference>
<dbReference type="NCBIfam" id="TIGR00691">
    <property type="entry name" value="spoT_relA"/>
    <property type="match status" value="1"/>
</dbReference>
<dbReference type="PROSITE" id="PS51831">
    <property type="entry name" value="HD"/>
    <property type="match status" value="1"/>
</dbReference>
<dbReference type="EMBL" id="FYEZ01000001">
    <property type="protein sequence ID" value="SNC60294.1"/>
    <property type="molecule type" value="Genomic_DNA"/>
</dbReference>
<comment type="similarity">
    <text evidence="2">Belongs to the relA/spoT family.</text>
</comment>